<dbReference type="PANTHER" id="PTHR46972:SF1">
    <property type="entry name" value="FAD DEPENDENT OXIDOREDUCTASE DOMAIN-CONTAINING PROTEIN"/>
    <property type="match status" value="1"/>
</dbReference>
<dbReference type="AlphaFoldDB" id="A0A1H3W4W3"/>
<dbReference type="Pfam" id="PF01494">
    <property type="entry name" value="FAD_binding_3"/>
    <property type="match status" value="1"/>
</dbReference>
<dbReference type="RefSeq" id="WP_091392965.1">
    <property type="nucleotide sequence ID" value="NZ_FNQY01000002.1"/>
</dbReference>
<comment type="function">
    <text evidence="5">An FAD-requiring monooxygenase active on some tetracycline antibiotic derivatives, which leads to their inactivation. Hydroxylates carbon 11a of tetracycline and some analogs.</text>
</comment>
<comment type="cofactor">
    <cofactor evidence="5">
        <name>FAD</name>
        <dbReference type="ChEBI" id="CHEBI:57692"/>
    </cofactor>
</comment>
<evidence type="ECO:0000256" key="5">
    <source>
        <dbReference type="HAMAP-Rule" id="MF_00845"/>
    </source>
</evidence>
<keyword evidence="3 5" id="KW-0560">Oxidoreductase</keyword>
<dbReference type="SUPFAM" id="SSF51905">
    <property type="entry name" value="FAD/NAD(P)-binding domain"/>
    <property type="match status" value="1"/>
</dbReference>
<feature type="binding site" evidence="5">
    <location>
        <position position="107"/>
    </location>
    <ligand>
        <name>FAD</name>
        <dbReference type="ChEBI" id="CHEBI:57692"/>
    </ligand>
</feature>
<dbReference type="GO" id="GO:0046677">
    <property type="term" value="P:response to antibiotic"/>
    <property type="evidence" value="ECO:0007669"/>
    <property type="project" value="InterPro"/>
</dbReference>
<keyword evidence="1 5" id="KW-0285">Flavoprotein</keyword>
<comment type="subcellular location">
    <subcellularLocation>
        <location evidence="5">Cytoplasm</location>
    </subcellularLocation>
</comment>
<accession>A0A1H3W4W3</accession>
<dbReference type="GO" id="GO:0005737">
    <property type="term" value="C:cytoplasm"/>
    <property type="evidence" value="ECO:0007669"/>
    <property type="project" value="UniProtKB-SubCell"/>
</dbReference>
<dbReference type="HAMAP" id="MF_00845">
    <property type="entry name" value="TetX_monooxygenase"/>
    <property type="match status" value="1"/>
</dbReference>
<reference evidence="7 8" key="1">
    <citation type="submission" date="2016-10" db="EMBL/GenBank/DDBJ databases">
        <authorList>
            <person name="de Groot N.N."/>
        </authorList>
    </citation>
    <scope>NUCLEOTIDE SEQUENCE [LARGE SCALE GENOMIC DNA]</scope>
    <source>
        <strain evidence="7 8">Vu-144</strain>
    </source>
</reference>
<evidence type="ECO:0000256" key="2">
    <source>
        <dbReference type="ARBA" id="ARBA00022827"/>
    </source>
</evidence>
<dbReference type="EC" id="1.14.13.-" evidence="5"/>
<sequence length="377" mass="41928">MLLLENKQIAIVGAGPVGLTMARLLQNGGLQVNVYERDLDADARIWGGTLDLHLDSGQKALAAAGLLEHYYQLARPMGVKFAGFQGDIIATKSISPEHYKDNPEINRNILRTMLLESLQPGTVRWNHKVIAADEYQGQWRLAFSNGHTTEADLIIIAGGGSSKIRSLVTDEAVLETGSFIIQGDICSPATNLPSFYQLCDGHRLMVAKDGQLLVVNPLNNKSLTYGFIFQPPASWQAGKGLDFANTKAVSDFIINSLEGWSEIFHNLIRKTFNFVGLPTRVLPLEKPWKINRPLPVTLIGDTAHLMPPFAGMGVNTGLMDAMILSENLLNPEYRSLEAAISDYEEKMLQYAREAIRESRENELEMRNPEFDFRDLLF</sequence>
<keyword evidence="5" id="KW-0963">Cytoplasm</keyword>
<protein>
    <recommendedName>
        <fullName evidence="5">Flavin-dependent monooxygenase</fullName>
    </recommendedName>
    <alternativeName>
        <fullName evidence="5">TetX monooxygenase</fullName>
        <shortName evidence="5">TetX</shortName>
        <ecNumber evidence="5">1.14.13.-</ecNumber>
    </alternativeName>
</protein>
<dbReference type="EMBL" id="FNQY01000002">
    <property type="protein sequence ID" value="SDZ81382.1"/>
    <property type="molecule type" value="Genomic_DNA"/>
</dbReference>
<evidence type="ECO:0000256" key="3">
    <source>
        <dbReference type="ARBA" id="ARBA00023002"/>
    </source>
</evidence>
<comment type="subunit">
    <text evidence="5">Monomer.</text>
</comment>
<evidence type="ECO:0000256" key="4">
    <source>
        <dbReference type="ARBA" id="ARBA00023033"/>
    </source>
</evidence>
<evidence type="ECO:0000259" key="6">
    <source>
        <dbReference type="Pfam" id="PF01494"/>
    </source>
</evidence>
<name>A0A1H3W4W3_9BACT</name>
<evidence type="ECO:0000313" key="7">
    <source>
        <dbReference type="EMBL" id="SDZ81382.1"/>
    </source>
</evidence>
<dbReference type="Gene3D" id="3.50.50.60">
    <property type="entry name" value="FAD/NAD(P)-binding domain"/>
    <property type="match status" value="1"/>
</dbReference>
<comment type="similarity">
    <text evidence="5">Belongs to the aromatic-ring hydroxylase family. TetX subfamily.</text>
</comment>
<dbReference type="InterPro" id="IPR036188">
    <property type="entry name" value="FAD/NAD-bd_sf"/>
</dbReference>
<keyword evidence="4 5" id="KW-0503">Monooxygenase</keyword>
<dbReference type="PANTHER" id="PTHR46972">
    <property type="entry name" value="MONOOXYGENASE ASQM-RELATED"/>
    <property type="match status" value="1"/>
</dbReference>
<evidence type="ECO:0000313" key="8">
    <source>
        <dbReference type="Proteomes" id="UP000199041"/>
    </source>
</evidence>
<feature type="binding site" evidence="5">
    <location>
        <position position="44"/>
    </location>
    <ligand>
        <name>NADPH</name>
        <dbReference type="ChEBI" id="CHEBI:57783"/>
    </ligand>
</feature>
<dbReference type="GO" id="GO:0004497">
    <property type="term" value="F:monooxygenase activity"/>
    <property type="evidence" value="ECO:0007669"/>
    <property type="project" value="UniProtKB-UniRule"/>
</dbReference>
<feature type="domain" description="FAD-binding" evidence="6">
    <location>
        <begin position="8"/>
        <end position="357"/>
    </location>
</feature>
<organism evidence="7 8">
    <name type="scientific">Arachidicoccus rhizosphaerae</name>
    <dbReference type="NCBI Taxonomy" id="551991"/>
    <lineage>
        <taxon>Bacteria</taxon>
        <taxon>Pseudomonadati</taxon>
        <taxon>Bacteroidota</taxon>
        <taxon>Chitinophagia</taxon>
        <taxon>Chitinophagales</taxon>
        <taxon>Chitinophagaceae</taxon>
        <taxon>Arachidicoccus</taxon>
    </lineage>
</organism>
<keyword evidence="5" id="KW-0521">NADP</keyword>
<feature type="binding site" evidence="5">
    <location>
        <position position="51"/>
    </location>
    <ligand>
        <name>FAD</name>
        <dbReference type="ChEBI" id="CHEBI:57692"/>
    </ligand>
</feature>
<keyword evidence="5" id="KW-0547">Nucleotide-binding</keyword>
<comment type="domain">
    <text evidence="5">Consists of an N-terminal FAD-binding domain with a Rossman fold and a C-terminal substrate-binding domain.</text>
</comment>
<dbReference type="GO" id="GO:0071949">
    <property type="term" value="F:FAD binding"/>
    <property type="evidence" value="ECO:0007669"/>
    <property type="project" value="InterPro"/>
</dbReference>
<dbReference type="InterPro" id="IPR043683">
    <property type="entry name" value="TetX_monooxygenase"/>
</dbReference>
<keyword evidence="8" id="KW-1185">Reference proteome</keyword>
<gene>
    <name evidence="7" type="ORF">SAMN05192529_10286</name>
</gene>
<dbReference type="InterPro" id="IPR002938">
    <property type="entry name" value="FAD-bd"/>
</dbReference>
<keyword evidence="2 5" id="KW-0274">FAD</keyword>
<evidence type="ECO:0000256" key="1">
    <source>
        <dbReference type="ARBA" id="ARBA00022630"/>
    </source>
</evidence>
<dbReference type="PRINTS" id="PR00420">
    <property type="entry name" value="RNGMNOXGNASE"/>
</dbReference>
<feature type="binding site" evidence="5">
    <location>
        <position position="301"/>
    </location>
    <ligand>
        <name>FAD</name>
        <dbReference type="ChEBI" id="CHEBI:57692"/>
    </ligand>
</feature>
<comment type="catalytic activity">
    <reaction evidence="5">
        <text>a tetracycline + NADPH + O2 + H(+) = an 11a-hydroxytetracycline + NADP(+) + H2O</text>
        <dbReference type="Rhea" id="RHEA:61444"/>
        <dbReference type="ChEBI" id="CHEBI:15377"/>
        <dbReference type="ChEBI" id="CHEBI:15378"/>
        <dbReference type="ChEBI" id="CHEBI:15379"/>
        <dbReference type="ChEBI" id="CHEBI:57783"/>
        <dbReference type="ChEBI" id="CHEBI:58349"/>
        <dbReference type="ChEBI" id="CHEBI:144644"/>
        <dbReference type="ChEBI" id="CHEBI:144645"/>
    </reaction>
</comment>
<dbReference type="OrthoDB" id="9766816at2"/>
<dbReference type="STRING" id="551991.SAMN05192529_10286"/>
<proteinExistence type="inferred from homology"/>
<dbReference type="Proteomes" id="UP000199041">
    <property type="component" value="Unassembled WGS sequence"/>
</dbReference>